<dbReference type="CDD" id="cd01949">
    <property type="entry name" value="GGDEF"/>
    <property type="match status" value="1"/>
</dbReference>
<accession>A0A1C3U690</accession>
<evidence type="ECO:0000313" key="6">
    <source>
        <dbReference type="Proteomes" id="UP000186228"/>
    </source>
</evidence>
<evidence type="ECO:0000256" key="2">
    <source>
        <dbReference type="ARBA" id="ARBA00034247"/>
    </source>
</evidence>
<evidence type="ECO:0000256" key="1">
    <source>
        <dbReference type="ARBA" id="ARBA00012528"/>
    </source>
</evidence>
<comment type="catalytic activity">
    <reaction evidence="2">
        <text>2 GTP = 3',3'-c-di-GMP + 2 diphosphate</text>
        <dbReference type="Rhea" id="RHEA:24898"/>
        <dbReference type="ChEBI" id="CHEBI:33019"/>
        <dbReference type="ChEBI" id="CHEBI:37565"/>
        <dbReference type="ChEBI" id="CHEBI:58805"/>
        <dbReference type="EC" id="2.7.7.65"/>
    </reaction>
</comment>
<organism evidence="5 6">
    <name type="scientific">Rhizobium hainanense</name>
    <dbReference type="NCBI Taxonomy" id="52131"/>
    <lineage>
        <taxon>Bacteria</taxon>
        <taxon>Pseudomonadati</taxon>
        <taxon>Pseudomonadota</taxon>
        <taxon>Alphaproteobacteria</taxon>
        <taxon>Hyphomicrobiales</taxon>
        <taxon>Rhizobiaceae</taxon>
        <taxon>Rhizobium/Agrobacterium group</taxon>
        <taxon>Rhizobium</taxon>
    </lineage>
</organism>
<dbReference type="RefSeq" id="WP_075851379.1">
    <property type="nucleotide sequence ID" value="NZ_FMAC01000001.1"/>
</dbReference>
<gene>
    <name evidence="5" type="ORF">GA0061100_101815</name>
</gene>
<dbReference type="Gene3D" id="3.30.70.270">
    <property type="match status" value="1"/>
</dbReference>
<dbReference type="EMBL" id="FMAC01000001">
    <property type="protein sequence ID" value="SCB11001.1"/>
    <property type="molecule type" value="Genomic_DNA"/>
</dbReference>
<feature type="transmembrane region" description="Helical" evidence="3">
    <location>
        <begin position="65"/>
        <end position="91"/>
    </location>
</feature>
<dbReference type="InterPro" id="IPR000160">
    <property type="entry name" value="GGDEF_dom"/>
</dbReference>
<dbReference type="EC" id="2.7.7.65" evidence="1"/>
<proteinExistence type="predicted"/>
<dbReference type="FunFam" id="3.30.70.270:FF:000001">
    <property type="entry name" value="Diguanylate cyclase domain protein"/>
    <property type="match status" value="1"/>
</dbReference>
<dbReference type="Proteomes" id="UP000186228">
    <property type="component" value="Unassembled WGS sequence"/>
</dbReference>
<dbReference type="SMART" id="SM00267">
    <property type="entry name" value="GGDEF"/>
    <property type="match status" value="1"/>
</dbReference>
<dbReference type="STRING" id="52131.GA0061100_101815"/>
<evidence type="ECO:0000259" key="4">
    <source>
        <dbReference type="PROSITE" id="PS50887"/>
    </source>
</evidence>
<feature type="domain" description="GGDEF" evidence="4">
    <location>
        <begin position="123"/>
        <end position="255"/>
    </location>
</feature>
<sequence length="286" mass="31734">MKQWISLQAELGNFQQRRAIFIFALKMSFVAVIMSLGIILVLVFVLQWLDLLPLPIFEAMRFGVLLAWIIGGTVSGALAVLAGFSIHRLAVSRAEFERLSRTDMLSGLLNRRAFTEALNMAGDGASLAIFDLDRFKTINDRFGHASGDAVIVAVSRLFSDAFTGEDVIARLGGEEFGVIIHGGDTAERIARVEEIKEQIAEHPIAIEGGSVKITISAGIADISKDRKTEAVYAAADKALYLAKTLGRNRVMHERERLSQVWHRCATEQEQEATTDVRELQRYVQRM</sequence>
<dbReference type="InterPro" id="IPR050469">
    <property type="entry name" value="Diguanylate_Cyclase"/>
</dbReference>
<keyword evidence="3" id="KW-0812">Transmembrane</keyword>
<dbReference type="NCBIfam" id="TIGR00254">
    <property type="entry name" value="GGDEF"/>
    <property type="match status" value="1"/>
</dbReference>
<dbReference type="SUPFAM" id="SSF55073">
    <property type="entry name" value="Nucleotide cyclase"/>
    <property type="match status" value="1"/>
</dbReference>
<dbReference type="InterPro" id="IPR043128">
    <property type="entry name" value="Rev_trsase/Diguanyl_cyclase"/>
</dbReference>
<dbReference type="AlphaFoldDB" id="A0A1C3U690"/>
<protein>
    <recommendedName>
        <fullName evidence="1">diguanylate cyclase</fullName>
        <ecNumber evidence="1">2.7.7.65</ecNumber>
    </recommendedName>
</protein>
<reference evidence="6" key="1">
    <citation type="submission" date="2016-08" db="EMBL/GenBank/DDBJ databases">
        <authorList>
            <person name="Varghese N."/>
            <person name="Submissions Spin"/>
        </authorList>
    </citation>
    <scope>NUCLEOTIDE SEQUENCE [LARGE SCALE GENOMIC DNA]</scope>
    <source>
        <strain evidence="6">CCBAU 57015</strain>
    </source>
</reference>
<dbReference type="OrthoDB" id="9812260at2"/>
<dbReference type="PANTHER" id="PTHR45138">
    <property type="entry name" value="REGULATORY COMPONENTS OF SENSORY TRANSDUCTION SYSTEM"/>
    <property type="match status" value="1"/>
</dbReference>
<feature type="transmembrane region" description="Helical" evidence="3">
    <location>
        <begin position="20"/>
        <end position="45"/>
    </location>
</feature>
<dbReference type="Pfam" id="PF00990">
    <property type="entry name" value="GGDEF"/>
    <property type="match status" value="1"/>
</dbReference>
<dbReference type="PROSITE" id="PS50887">
    <property type="entry name" value="GGDEF"/>
    <property type="match status" value="1"/>
</dbReference>
<keyword evidence="3" id="KW-0472">Membrane</keyword>
<name>A0A1C3U690_9HYPH</name>
<keyword evidence="6" id="KW-1185">Reference proteome</keyword>
<dbReference type="InterPro" id="IPR029787">
    <property type="entry name" value="Nucleotide_cyclase"/>
</dbReference>
<dbReference type="PANTHER" id="PTHR45138:SF9">
    <property type="entry name" value="DIGUANYLATE CYCLASE DGCM-RELATED"/>
    <property type="match status" value="1"/>
</dbReference>
<evidence type="ECO:0000256" key="3">
    <source>
        <dbReference type="SAM" id="Phobius"/>
    </source>
</evidence>
<evidence type="ECO:0000313" key="5">
    <source>
        <dbReference type="EMBL" id="SCB11001.1"/>
    </source>
</evidence>
<dbReference type="GO" id="GO:0052621">
    <property type="term" value="F:diguanylate cyclase activity"/>
    <property type="evidence" value="ECO:0007669"/>
    <property type="project" value="UniProtKB-EC"/>
</dbReference>
<keyword evidence="3" id="KW-1133">Transmembrane helix</keyword>